<keyword evidence="3" id="KW-1185">Reference proteome</keyword>
<accession>A0A388JNR1</accession>
<feature type="region of interest" description="Disordered" evidence="1">
    <location>
        <begin position="281"/>
        <end position="342"/>
    </location>
</feature>
<evidence type="ECO:0000313" key="3">
    <source>
        <dbReference type="Proteomes" id="UP000265515"/>
    </source>
</evidence>
<feature type="region of interest" description="Disordered" evidence="1">
    <location>
        <begin position="1"/>
        <end position="50"/>
    </location>
</feature>
<dbReference type="Gramene" id="GBG59342">
    <property type="protein sequence ID" value="GBG59342"/>
    <property type="gene ID" value="CBR_g38371"/>
</dbReference>
<feature type="compositionally biased region" description="Basic and acidic residues" evidence="1">
    <location>
        <begin position="1"/>
        <end position="19"/>
    </location>
</feature>
<organism evidence="2 3">
    <name type="scientific">Chara braunii</name>
    <name type="common">Braun's stonewort</name>
    <dbReference type="NCBI Taxonomy" id="69332"/>
    <lineage>
        <taxon>Eukaryota</taxon>
        <taxon>Viridiplantae</taxon>
        <taxon>Streptophyta</taxon>
        <taxon>Charophyceae</taxon>
        <taxon>Charales</taxon>
        <taxon>Characeae</taxon>
        <taxon>Chara</taxon>
    </lineage>
</organism>
<reference evidence="2 3" key="1">
    <citation type="journal article" date="2018" name="Cell">
        <title>The Chara Genome: Secondary Complexity and Implications for Plant Terrestrialization.</title>
        <authorList>
            <person name="Nishiyama T."/>
            <person name="Sakayama H."/>
            <person name="Vries J.D."/>
            <person name="Buschmann H."/>
            <person name="Saint-Marcoux D."/>
            <person name="Ullrich K.K."/>
            <person name="Haas F.B."/>
            <person name="Vanderstraeten L."/>
            <person name="Becker D."/>
            <person name="Lang D."/>
            <person name="Vosolsobe S."/>
            <person name="Rombauts S."/>
            <person name="Wilhelmsson P.K.I."/>
            <person name="Janitza P."/>
            <person name="Kern R."/>
            <person name="Heyl A."/>
            <person name="Rumpler F."/>
            <person name="Villalobos L.I.A.C."/>
            <person name="Clay J.M."/>
            <person name="Skokan R."/>
            <person name="Toyoda A."/>
            <person name="Suzuki Y."/>
            <person name="Kagoshima H."/>
            <person name="Schijlen E."/>
            <person name="Tajeshwar N."/>
            <person name="Catarino B."/>
            <person name="Hetherington A.J."/>
            <person name="Saltykova A."/>
            <person name="Bonnot C."/>
            <person name="Breuninger H."/>
            <person name="Symeonidi A."/>
            <person name="Radhakrishnan G.V."/>
            <person name="Van Nieuwerburgh F."/>
            <person name="Deforce D."/>
            <person name="Chang C."/>
            <person name="Karol K.G."/>
            <person name="Hedrich R."/>
            <person name="Ulvskov P."/>
            <person name="Glockner G."/>
            <person name="Delwiche C.F."/>
            <person name="Petrasek J."/>
            <person name="Van de Peer Y."/>
            <person name="Friml J."/>
            <person name="Beilby M."/>
            <person name="Dolan L."/>
            <person name="Kohara Y."/>
            <person name="Sugano S."/>
            <person name="Fujiyama A."/>
            <person name="Delaux P.-M."/>
            <person name="Quint M."/>
            <person name="TheiBen G."/>
            <person name="Hagemann M."/>
            <person name="Harholt J."/>
            <person name="Dunand C."/>
            <person name="Zachgo S."/>
            <person name="Langdale J."/>
            <person name="Maumus F."/>
            <person name="Straeten D.V.D."/>
            <person name="Gould S.B."/>
            <person name="Rensing S.A."/>
        </authorList>
    </citation>
    <scope>NUCLEOTIDE SEQUENCE [LARGE SCALE GENOMIC DNA]</scope>
    <source>
        <strain evidence="2 3">S276</strain>
    </source>
</reference>
<feature type="region of interest" description="Disordered" evidence="1">
    <location>
        <begin position="175"/>
        <end position="198"/>
    </location>
</feature>
<dbReference type="AlphaFoldDB" id="A0A388JNR1"/>
<sequence length="342" mass="38127">MDTDITKVESKEAMQDLRPKKWRTSKNQKKKGVNREGKGVDSSSKTARSELEQEIVVVEAQPDKLKKLNKAYEPEFISLTHIAEGKAPQVLGQTHSAKLTLMGTRPLVAARYMERKKEWQIATDVAFAIPRIKEGQNVVTILQENITAVYPLGIFEIESQMAQLEDVLVLVPQEEHRDTEEQSGYNESHEDQPDPRSLRSFTPIIAKMPEDTTLKGGMRWRPRSTAMVIPYSVLLGMGILAELQAAFLAELIGNGTFNGDGDLESRAWAVDMDRFYKDVYSSEDDPEGWNMEKGEVQSDTPTDEETSDNLGEYKIDDPKASTQPDKPGDSAESMETGGSGVS</sequence>
<feature type="compositionally biased region" description="Basic residues" evidence="1">
    <location>
        <begin position="20"/>
        <end position="32"/>
    </location>
</feature>
<dbReference type="Proteomes" id="UP000265515">
    <property type="component" value="Unassembled WGS sequence"/>
</dbReference>
<proteinExistence type="predicted"/>
<protein>
    <submittedName>
        <fullName evidence="2">Uncharacterized protein</fullName>
    </submittedName>
</protein>
<dbReference type="EMBL" id="BFEA01000004">
    <property type="protein sequence ID" value="GBG59342.1"/>
    <property type="molecule type" value="Genomic_DNA"/>
</dbReference>
<evidence type="ECO:0000256" key="1">
    <source>
        <dbReference type="SAM" id="MobiDB-lite"/>
    </source>
</evidence>
<evidence type="ECO:0000313" key="2">
    <source>
        <dbReference type="EMBL" id="GBG59342.1"/>
    </source>
</evidence>
<name>A0A388JNR1_CHABU</name>
<comment type="caution">
    <text evidence="2">The sequence shown here is derived from an EMBL/GenBank/DDBJ whole genome shotgun (WGS) entry which is preliminary data.</text>
</comment>
<gene>
    <name evidence="2" type="ORF">CBR_g38371</name>
</gene>
<feature type="compositionally biased region" description="Basic and acidic residues" evidence="1">
    <location>
        <begin position="187"/>
        <end position="197"/>
    </location>
</feature>